<evidence type="ECO:0000313" key="2">
    <source>
        <dbReference type="Proteomes" id="UP000053766"/>
    </source>
</evidence>
<name>A0A0D8X618_DICVI</name>
<sequence>LTKSVLELEDIKSQLLETVETRVMERQLEDENQHTDHSYQSLYRLWARKCFPNSYASRGAIIMLLDASSIVCFYGDVKRFVLRELEDEYILMLELCYDEGPNRCDQPTALFILNRRLIWPYNEKLRRQKARTKMDGGRQGNVLINK</sequence>
<reference evidence="2" key="2">
    <citation type="journal article" date="2016" name="Sci. Rep.">
        <title>Dictyocaulus viviparus genome, variome and transcriptome elucidate lungworm biology and support future intervention.</title>
        <authorList>
            <person name="McNulty S.N."/>
            <person name="Strube C."/>
            <person name="Rosa B.A."/>
            <person name="Martin J.C."/>
            <person name="Tyagi R."/>
            <person name="Choi Y.J."/>
            <person name="Wang Q."/>
            <person name="Hallsworth Pepin K."/>
            <person name="Zhang X."/>
            <person name="Ozersky P."/>
            <person name="Wilson R.K."/>
            <person name="Sternberg P.W."/>
            <person name="Gasser R.B."/>
            <person name="Mitreva M."/>
        </authorList>
    </citation>
    <scope>NUCLEOTIDE SEQUENCE [LARGE SCALE GENOMIC DNA]</scope>
    <source>
        <strain evidence="2">HannoverDv2000</strain>
    </source>
</reference>
<keyword evidence="2" id="KW-1185">Reference proteome</keyword>
<dbReference type="EMBL" id="KN719069">
    <property type="protein sequence ID" value="KJH39938.1"/>
    <property type="molecule type" value="Genomic_DNA"/>
</dbReference>
<accession>A0A0D8X618</accession>
<organism evidence="1 2">
    <name type="scientific">Dictyocaulus viviparus</name>
    <name type="common">Bovine lungworm</name>
    <dbReference type="NCBI Taxonomy" id="29172"/>
    <lineage>
        <taxon>Eukaryota</taxon>
        <taxon>Metazoa</taxon>
        <taxon>Ecdysozoa</taxon>
        <taxon>Nematoda</taxon>
        <taxon>Chromadorea</taxon>
        <taxon>Rhabditida</taxon>
        <taxon>Rhabditina</taxon>
        <taxon>Rhabditomorpha</taxon>
        <taxon>Strongyloidea</taxon>
        <taxon>Metastrongylidae</taxon>
        <taxon>Dictyocaulus</taxon>
    </lineage>
</organism>
<reference evidence="1 2" key="1">
    <citation type="submission" date="2013-11" db="EMBL/GenBank/DDBJ databases">
        <title>Draft genome of the bovine lungworm Dictyocaulus viviparus.</title>
        <authorList>
            <person name="Mitreva M."/>
        </authorList>
    </citation>
    <scope>NUCLEOTIDE SEQUENCE [LARGE SCALE GENOMIC DNA]</scope>
    <source>
        <strain evidence="1 2">HannoverDv2000</strain>
    </source>
</reference>
<proteinExistence type="predicted"/>
<dbReference type="Proteomes" id="UP000053766">
    <property type="component" value="Unassembled WGS sequence"/>
</dbReference>
<gene>
    <name evidence="1" type="ORF">DICVIV_14154</name>
</gene>
<feature type="non-terminal residue" evidence="1">
    <location>
        <position position="1"/>
    </location>
</feature>
<protein>
    <submittedName>
        <fullName evidence="1">Uncharacterized protein</fullName>
    </submittedName>
</protein>
<evidence type="ECO:0000313" key="1">
    <source>
        <dbReference type="EMBL" id="KJH39938.1"/>
    </source>
</evidence>
<dbReference type="AlphaFoldDB" id="A0A0D8X618"/>